<dbReference type="AlphaFoldDB" id="A0A4V4H5N0"/>
<name>A0A4V4H5N0_MUSBA</name>
<dbReference type="Pfam" id="PF08880">
    <property type="entry name" value="QLQ"/>
    <property type="match status" value="1"/>
</dbReference>
<comment type="domain">
    <text evidence="5">The QLQ domain and WRC domain may be involved in protein-protein interaction and DNA-binding, respectively.</text>
</comment>
<gene>
    <name evidence="9" type="ORF">C4D60_Mb11t19230</name>
</gene>
<dbReference type="PROSITE" id="PS51667">
    <property type="entry name" value="WRC"/>
    <property type="match status" value="1"/>
</dbReference>
<dbReference type="EMBL" id="PYDT01000007">
    <property type="protein sequence ID" value="THU56626.1"/>
    <property type="molecule type" value="Genomic_DNA"/>
</dbReference>
<dbReference type="GO" id="GO:0032502">
    <property type="term" value="P:developmental process"/>
    <property type="evidence" value="ECO:0007669"/>
    <property type="project" value="InterPro"/>
</dbReference>
<feature type="domain" description="WRC" evidence="8">
    <location>
        <begin position="163"/>
        <end position="207"/>
    </location>
</feature>
<feature type="compositionally biased region" description="Basic residues" evidence="6">
    <location>
        <begin position="193"/>
        <end position="202"/>
    </location>
</feature>
<accession>A0A4V4H5N0</accession>
<organism evidence="9 10">
    <name type="scientific">Musa balbisiana</name>
    <name type="common">Banana</name>
    <dbReference type="NCBI Taxonomy" id="52838"/>
    <lineage>
        <taxon>Eukaryota</taxon>
        <taxon>Viridiplantae</taxon>
        <taxon>Streptophyta</taxon>
        <taxon>Embryophyta</taxon>
        <taxon>Tracheophyta</taxon>
        <taxon>Spermatophyta</taxon>
        <taxon>Magnoliopsida</taxon>
        <taxon>Liliopsida</taxon>
        <taxon>Zingiberales</taxon>
        <taxon>Musaceae</taxon>
        <taxon>Musa</taxon>
    </lineage>
</organism>
<evidence type="ECO:0000256" key="6">
    <source>
        <dbReference type="SAM" id="MobiDB-lite"/>
    </source>
</evidence>
<comment type="subcellular location">
    <subcellularLocation>
        <location evidence="1 4 5">Nucleus</location>
    </subcellularLocation>
</comment>
<evidence type="ECO:0000256" key="3">
    <source>
        <dbReference type="ARBA" id="ARBA00023242"/>
    </source>
</evidence>
<feature type="short sequence motif" description="Bipartite nuclear localization signal" evidence="4">
    <location>
        <begin position="196"/>
        <end position="203"/>
    </location>
</feature>
<dbReference type="PANTHER" id="PTHR31602">
    <property type="entry name" value="GROWTH-REGULATING FACTOR 5"/>
    <property type="match status" value="1"/>
</dbReference>
<feature type="region of interest" description="Disordered" evidence="6">
    <location>
        <begin position="191"/>
        <end position="275"/>
    </location>
</feature>
<keyword evidence="10" id="KW-1185">Reference proteome</keyword>
<evidence type="ECO:0000256" key="4">
    <source>
        <dbReference type="PROSITE-ProRule" id="PRU01002"/>
    </source>
</evidence>
<dbReference type="PROSITE" id="PS51666">
    <property type="entry name" value="QLQ"/>
    <property type="match status" value="1"/>
</dbReference>
<keyword evidence="5" id="KW-0805">Transcription regulation</keyword>
<dbReference type="GO" id="GO:0005524">
    <property type="term" value="F:ATP binding"/>
    <property type="evidence" value="ECO:0007669"/>
    <property type="project" value="UniProtKB-UniRule"/>
</dbReference>
<dbReference type="GO" id="GO:0005634">
    <property type="term" value="C:nucleus"/>
    <property type="evidence" value="ECO:0007669"/>
    <property type="project" value="UniProtKB-SubCell"/>
</dbReference>
<feature type="compositionally biased region" description="Low complexity" evidence="6">
    <location>
        <begin position="227"/>
        <end position="237"/>
    </location>
</feature>
<dbReference type="GO" id="GO:0006351">
    <property type="term" value="P:DNA-templated transcription"/>
    <property type="evidence" value="ECO:0007669"/>
    <property type="project" value="UniProtKB-UniRule"/>
</dbReference>
<feature type="compositionally biased region" description="Polar residues" evidence="6">
    <location>
        <begin position="213"/>
        <end position="226"/>
    </location>
</feature>
<comment type="caution">
    <text evidence="9">The sequence shown here is derived from an EMBL/GenBank/DDBJ whole genome shotgun (WGS) entry which is preliminary data.</text>
</comment>
<dbReference type="InterPro" id="IPR014977">
    <property type="entry name" value="WRC_dom"/>
</dbReference>
<dbReference type="PANTHER" id="PTHR31602:SF81">
    <property type="entry name" value="GROWTH-REGULATING FACTOR 9"/>
    <property type="match status" value="1"/>
</dbReference>
<dbReference type="Proteomes" id="UP000317650">
    <property type="component" value="Chromosome 11"/>
</dbReference>
<evidence type="ECO:0000259" key="7">
    <source>
        <dbReference type="PROSITE" id="PS51666"/>
    </source>
</evidence>
<dbReference type="Pfam" id="PF08879">
    <property type="entry name" value="WRC"/>
    <property type="match status" value="1"/>
</dbReference>
<comment type="function">
    <text evidence="5">Transcription activator.</text>
</comment>
<reference evidence="9 10" key="1">
    <citation type="journal article" date="2019" name="Nat. Plants">
        <title>Genome sequencing of Musa balbisiana reveals subgenome evolution and function divergence in polyploid bananas.</title>
        <authorList>
            <person name="Yao X."/>
        </authorList>
    </citation>
    <scope>NUCLEOTIDE SEQUENCE [LARGE SCALE GENOMIC DNA]</scope>
    <source>
        <strain evidence="10">cv. DH-PKW</strain>
        <tissue evidence="9">Leaves</tissue>
    </source>
</reference>
<evidence type="ECO:0000256" key="5">
    <source>
        <dbReference type="RuleBase" id="RU367127"/>
    </source>
</evidence>
<dbReference type="SMART" id="SM00951">
    <property type="entry name" value="QLQ"/>
    <property type="match status" value="1"/>
</dbReference>
<proteinExistence type="inferred from homology"/>
<feature type="region of interest" description="Disordered" evidence="6">
    <location>
        <begin position="1"/>
        <end position="63"/>
    </location>
</feature>
<dbReference type="InterPro" id="IPR031137">
    <property type="entry name" value="GRF"/>
</dbReference>
<feature type="compositionally biased region" description="Polar residues" evidence="6">
    <location>
        <begin position="17"/>
        <end position="27"/>
    </location>
</feature>
<evidence type="ECO:0000313" key="10">
    <source>
        <dbReference type="Proteomes" id="UP000317650"/>
    </source>
</evidence>
<evidence type="ECO:0000313" key="9">
    <source>
        <dbReference type="EMBL" id="THU56626.1"/>
    </source>
</evidence>
<sequence length="275" mass="29629">MIVDVGEEKQAKLAGSETLTRSSSSDRVSGMPHEQNSPPPEHEEEEESQQTQPLRQQGLPPHKVARVSSDEVTMAAPSSLMLGLGLGLGRGPGAAKPVFTFMQLQELEHQALIYKYMAAGLPVPVHLVLPIWKSVAASSFGAYVYPSLMGYGSLCLDYRNSMEPEPGRCRRTDGKKWRCSRDVVPDQKYCERHMHRGRNRSRKPVEAGAAGSGDTTSTLVPTPQHDSNSSSTQLSISIPANGRQLLPTTAGGGPVSHQPELGILHNGTACKTATP</sequence>
<protein>
    <recommendedName>
        <fullName evidence="5">Growth-regulating factor</fullName>
    </recommendedName>
</protein>
<keyword evidence="3 4" id="KW-0539">Nucleus</keyword>
<feature type="short sequence motif" description="Bipartite nuclear localization signal" evidence="4">
    <location>
        <begin position="168"/>
        <end position="178"/>
    </location>
</feature>
<evidence type="ECO:0000259" key="8">
    <source>
        <dbReference type="PROSITE" id="PS51667"/>
    </source>
</evidence>
<dbReference type="STRING" id="52838.A0A4V4H5N0"/>
<evidence type="ECO:0000256" key="1">
    <source>
        <dbReference type="ARBA" id="ARBA00004123"/>
    </source>
</evidence>
<keyword evidence="5" id="KW-0010">Activator</keyword>
<comment type="similarity">
    <text evidence="2 5">Belongs to the GRF family.</text>
</comment>
<evidence type="ECO:0000256" key="2">
    <source>
        <dbReference type="ARBA" id="ARBA00008122"/>
    </source>
</evidence>
<keyword evidence="5" id="KW-0804">Transcription</keyword>
<dbReference type="GO" id="GO:0006355">
    <property type="term" value="P:regulation of DNA-templated transcription"/>
    <property type="evidence" value="ECO:0007669"/>
    <property type="project" value="InterPro"/>
</dbReference>
<dbReference type="InterPro" id="IPR014978">
    <property type="entry name" value="Gln-Leu-Gln_QLQ"/>
</dbReference>
<feature type="domain" description="QLQ" evidence="7">
    <location>
        <begin position="98"/>
        <end position="133"/>
    </location>
</feature>
<feature type="compositionally biased region" description="Basic and acidic residues" evidence="6">
    <location>
        <begin position="1"/>
        <end position="11"/>
    </location>
</feature>